<evidence type="ECO:0000313" key="4">
    <source>
        <dbReference type="EMBL" id="SVB93141.1"/>
    </source>
</evidence>
<dbReference type="PROSITE" id="PS00629">
    <property type="entry name" value="IMP_1"/>
    <property type="match status" value="1"/>
</dbReference>
<organism evidence="4">
    <name type="scientific">marine metagenome</name>
    <dbReference type="NCBI Taxonomy" id="408172"/>
    <lineage>
        <taxon>unclassified sequences</taxon>
        <taxon>metagenomes</taxon>
        <taxon>ecological metagenomes</taxon>
    </lineage>
</organism>
<dbReference type="InterPro" id="IPR000760">
    <property type="entry name" value="Inositol_monophosphatase-like"/>
</dbReference>
<name>A0A382I344_9ZZZZ</name>
<dbReference type="AlphaFoldDB" id="A0A382I344"/>
<gene>
    <name evidence="4" type="ORF">METZ01_LOCUS245995</name>
</gene>
<dbReference type="SUPFAM" id="SSF56655">
    <property type="entry name" value="Carbohydrate phosphatase"/>
    <property type="match status" value="1"/>
</dbReference>
<evidence type="ECO:0008006" key="5">
    <source>
        <dbReference type="Google" id="ProtNLM"/>
    </source>
</evidence>
<reference evidence="4" key="1">
    <citation type="submission" date="2018-05" db="EMBL/GenBank/DDBJ databases">
        <authorList>
            <person name="Lanie J.A."/>
            <person name="Ng W.-L."/>
            <person name="Kazmierczak K.M."/>
            <person name="Andrzejewski T.M."/>
            <person name="Davidsen T.M."/>
            <person name="Wayne K.J."/>
            <person name="Tettelin H."/>
            <person name="Glass J.I."/>
            <person name="Rusch D."/>
            <person name="Podicherti R."/>
            <person name="Tsui H.-C.T."/>
            <person name="Winkler M.E."/>
        </authorList>
    </citation>
    <scope>NUCLEOTIDE SEQUENCE</scope>
</reference>
<dbReference type="GO" id="GO:0007165">
    <property type="term" value="P:signal transduction"/>
    <property type="evidence" value="ECO:0007669"/>
    <property type="project" value="TreeGrafter"/>
</dbReference>
<dbReference type="GO" id="GO:0006020">
    <property type="term" value="P:inositol metabolic process"/>
    <property type="evidence" value="ECO:0007669"/>
    <property type="project" value="TreeGrafter"/>
</dbReference>
<dbReference type="PANTHER" id="PTHR20854:SF4">
    <property type="entry name" value="INOSITOL-1-MONOPHOSPHATASE-RELATED"/>
    <property type="match status" value="1"/>
</dbReference>
<dbReference type="PRINTS" id="PR00377">
    <property type="entry name" value="IMPHPHTASES"/>
</dbReference>
<sequence length="264" mass="28253">VTERFAPSPDLSLALDAARKAGALIADRFSKAVVAERKSGGKGEVTQTDRDAETIILDILGSDSAYAILSEEAGGARDSDAGLWVVDPLDGTTNFSRGIPLFAASIALMRGPSVVLGVIYHPLTGDCYAAERGGGCWRNDERLSVSQVADPELAVLYLTHGYPTADRARYGKALSRFAPRSYPRSFGSTAVELSFVAAGMGEGWICSGDELWDFTAGMVLVEEAGGRVSDWHGDAWDGESLYTVITNGVIHDYVIETVRDLQKK</sequence>
<dbReference type="GO" id="GO:0046872">
    <property type="term" value="F:metal ion binding"/>
    <property type="evidence" value="ECO:0007669"/>
    <property type="project" value="UniProtKB-KW"/>
</dbReference>
<evidence type="ECO:0000256" key="2">
    <source>
        <dbReference type="ARBA" id="ARBA00022801"/>
    </source>
</evidence>
<dbReference type="Gene3D" id="3.30.540.10">
    <property type="entry name" value="Fructose-1,6-Bisphosphatase, subunit A, domain 1"/>
    <property type="match status" value="1"/>
</dbReference>
<feature type="non-terminal residue" evidence="4">
    <location>
        <position position="1"/>
    </location>
</feature>
<proteinExistence type="predicted"/>
<dbReference type="PANTHER" id="PTHR20854">
    <property type="entry name" value="INOSITOL MONOPHOSPHATASE"/>
    <property type="match status" value="1"/>
</dbReference>
<dbReference type="Pfam" id="PF00459">
    <property type="entry name" value="Inositol_P"/>
    <property type="match status" value="1"/>
</dbReference>
<dbReference type="Gene3D" id="3.40.190.80">
    <property type="match status" value="1"/>
</dbReference>
<keyword evidence="2" id="KW-0378">Hydrolase</keyword>
<evidence type="ECO:0000256" key="1">
    <source>
        <dbReference type="ARBA" id="ARBA00022723"/>
    </source>
</evidence>
<evidence type="ECO:0000256" key="3">
    <source>
        <dbReference type="ARBA" id="ARBA00022842"/>
    </source>
</evidence>
<keyword evidence="1" id="KW-0479">Metal-binding</keyword>
<keyword evidence="3" id="KW-0460">Magnesium</keyword>
<dbReference type="GO" id="GO:0008934">
    <property type="term" value="F:inositol monophosphate 1-phosphatase activity"/>
    <property type="evidence" value="ECO:0007669"/>
    <property type="project" value="TreeGrafter"/>
</dbReference>
<accession>A0A382I344</accession>
<protein>
    <recommendedName>
        <fullName evidence="5">Inositol-1-monophosphatase</fullName>
    </recommendedName>
</protein>
<dbReference type="EMBL" id="UINC01064453">
    <property type="protein sequence ID" value="SVB93141.1"/>
    <property type="molecule type" value="Genomic_DNA"/>
</dbReference>
<dbReference type="InterPro" id="IPR020583">
    <property type="entry name" value="Inositol_monoP_metal-BS"/>
</dbReference>